<dbReference type="InterPro" id="IPR036291">
    <property type="entry name" value="NAD(P)-bd_dom_sf"/>
</dbReference>
<proteinExistence type="inferred from homology"/>
<dbReference type="Pfam" id="PF13561">
    <property type="entry name" value="adh_short_C2"/>
    <property type="match status" value="1"/>
</dbReference>
<dbReference type="SUPFAM" id="SSF51735">
    <property type="entry name" value="NAD(P)-binding Rossmann-fold domains"/>
    <property type="match status" value="1"/>
</dbReference>
<organism evidence="3 4">
    <name type="scientific">Sediminihaliea albiluteola</name>
    <dbReference type="NCBI Taxonomy" id="2758564"/>
    <lineage>
        <taxon>Bacteria</taxon>
        <taxon>Pseudomonadati</taxon>
        <taxon>Pseudomonadota</taxon>
        <taxon>Gammaproteobacteria</taxon>
        <taxon>Cellvibrionales</taxon>
        <taxon>Halieaceae</taxon>
        <taxon>Sediminihaliea</taxon>
    </lineage>
</organism>
<dbReference type="Proteomes" id="UP000539350">
    <property type="component" value="Unassembled WGS sequence"/>
</dbReference>
<gene>
    <name evidence="3" type="ORF">H2508_03945</name>
</gene>
<dbReference type="InterPro" id="IPR020904">
    <property type="entry name" value="Sc_DH/Rdtase_CS"/>
</dbReference>
<dbReference type="AlphaFoldDB" id="A0A7W2TUQ0"/>
<comment type="similarity">
    <text evidence="1">Belongs to the short-chain dehydrogenases/reductases (SDR) family.</text>
</comment>
<dbReference type="PROSITE" id="PS00061">
    <property type="entry name" value="ADH_SHORT"/>
    <property type="match status" value="1"/>
</dbReference>
<dbReference type="PANTHER" id="PTHR24321">
    <property type="entry name" value="DEHYDROGENASES, SHORT CHAIN"/>
    <property type="match status" value="1"/>
</dbReference>
<evidence type="ECO:0000256" key="1">
    <source>
        <dbReference type="ARBA" id="ARBA00006484"/>
    </source>
</evidence>
<dbReference type="CDD" id="cd05233">
    <property type="entry name" value="SDR_c"/>
    <property type="match status" value="1"/>
</dbReference>
<dbReference type="PRINTS" id="PR00081">
    <property type="entry name" value="GDHRDH"/>
</dbReference>
<dbReference type="RefSeq" id="WP_182169066.1">
    <property type="nucleotide sequence ID" value="NZ_JACFXU010000013.1"/>
</dbReference>
<protein>
    <submittedName>
        <fullName evidence="3">Glucose 1-dehydrogenase</fullName>
        <ecNumber evidence="3">1.1.1.47</ecNumber>
    </submittedName>
</protein>
<accession>A0A7W2TUQ0</accession>
<evidence type="ECO:0000256" key="2">
    <source>
        <dbReference type="ARBA" id="ARBA00023002"/>
    </source>
</evidence>
<dbReference type="EMBL" id="JACFXU010000013">
    <property type="protein sequence ID" value="MBA6412256.1"/>
    <property type="molecule type" value="Genomic_DNA"/>
</dbReference>
<name>A0A7W2TUQ0_9GAMM</name>
<dbReference type="PANTHER" id="PTHR24321:SF8">
    <property type="entry name" value="ESTRADIOL 17-BETA-DEHYDROGENASE 8-RELATED"/>
    <property type="match status" value="1"/>
</dbReference>
<dbReference type="GO" id="GO:0047936">
    <property type="term" value="F:glucose 1-dehydrogenase [NAD(P)+] activity"/>
    <property type="evidence" value="ECO:0007669"/>
    <property type="project" value="UniProtKB-EC"/>
</dbReference>
<dbReference type="PRINTS" id="PR00080">
    <property type="entry name" value="SDRFAMILY"/>
</dbReference>
<evidence type="ECO:0000313" key="4">
    <source>
        <dbReference type="Proteomes" id="UP000539350"/>
    </source>
</evidence>
<keyword evidence="2 3" id="KW-0560">Oxidoreductase</keyword>
<comment type="caution">
    <text evidence="3">The sequence shown here is derived from an EMBL/GenBank/DDBJ whole genome shotgun (WGS) entry which is preliminary data.</text>
</comment>
<dbReference type="InterPro" id="IPR002347">
    <property type="entry name" value="SDR_fam"/>
</dbReference>
<dbReference type="EC" id="1.1.1.47" evidence="3"/>
<dbReference type="NCBIfam" id="NF005559">
    <property type="entry name" value="PRK07231.1"/>
    <property type="match status" value="1"/>
</dbReference>
<evidence type="ECO:0000313" key="3">
    <source>
        <dbReference type="EMBL" id="MBA6412256.1"/>
    </source>
</evidence>
<dbReference type="FunFam" id="3.40.50.720:FF:000084">
    <property type="entry name" value="Short-chain dehydrogenase reductase"/>
    <property type="match status" value="1"/>
</dbReference>
<dbReference type="Gene3D" id="3.40.50.720">
    <property type="entry name" value="NAD(P)-binding Rossmann-like Domain"/>
    <property type="match status" value="1"/>
</dbReference>
<sequence>MLLPNKVGLITGAGSGIGRATALTFAKDGARVAVVDYSIESAEETVAMIRAQGGEAVAIHANVAKEDQVQAMVEQCVAAFGRLDCVSNNAALGGGFAPLVDVEEKNWQLAHDVSLKGVWLCMKYQIPQMLKQGGGAIVNIASLSGVRGETMQAPYSSAKGGVIALTRTAAAEYAQKNIRVNAINPGGIRTPAMLNYFDKVPGAEENTATVHAMRRLGEPEEVADAVAYLCSDRASFITGTTLDVDGGVMVNPHTF</sequence>
<reference evidence="3 4" key="1">
    <citation type="submission" date="2020-07" db="EMBL/GenBank/DDBJ databases">
        <title>Halieaceae bacterium, F7430, whole genome shotgun sequencing project.</title>
        <authorList>
            <person name="Jiang S."/>
            <person name="Liu Z.W."/>
            <person name="Du Z.J."/>
        </authorList>
    </citation>
    <scope>NUCLEOTIDE SEQUENCE [LARGE SCALE GENOMIC DNA]</scope>
    <source>
        <strain evidence="3 4">F7430</strain>
    </source>
</reference>
<keyword evidence="4" id="KW-1185">Reference proteome</keyword>